<sequence>MPSKMLHVYPFCRLKRKEVDHEKLQDEGERRCKSLKFQLKAAGIKQRTREPNRFFFEERDRREIEDRNLRKKSFRKHLTLSKNCRTRSKF</sequence>
<dbReference type="EnsemblPlants" id="MELO3C022560.2.1">
    <property type="protein sequence ID" value="MELO3C022560.2.1"/>
    <property type="gene ID" value="MELO3C022560.2"/>
</dbReference>
<accession>A0A9I9DRP5</accession>
<reference evidence="1" key="1">
    <citation type="submission" date="2023-03" db="UniProtKB">
        <authorList>
            <consortium name="EnsemblPlants"/>
        </authorList>
    </citation>
    <scope>IDENTIFICATION</scope>
</reference>
<evidence type="ECO:0000313" key="1">
    <source>
        <dbReference type="EnsemblPlants" id="MELO3C022560.2.1"/>
    </source>
</evidence>
<dbReference type="Gramene" id="MELO3C022560.2.1">
    <property type="protein sequence ID" value="MELO3C022560.2.1"/>
    <property type="gene ID" value="MELO3C022560.2"/>
</dbReference>
<organism evidence="1">
    <name type="scientific">Cucumis melo</name>
    <name type="common">Muskmelon</name>
    <dbReference type="NCBI Taxonomy" id="3656"/>
    <lineage>
        <taxon>Eukaryota</taxon>
        <taxon>Viridiplantae</taxon>
        <taxon>Streptophyta</taxon>
        <taxon>Embryophyta</taxon>
        <taxon>Tracheophyta</taxon>
        <taxon>Spermatophyta</taxon>
        <taxon>Magnoliopsida</taxon>
        <taxon>eudicotyledons</taxon>
        <taxon>Gunneridae</taxon>
        <taxon>Pentapetalae</taxon>
        <taxon>rosids</taxon>
        <taxon>fabids</taxon>
        <taxon>Cucurbitales</taxon>
        <taxon>Cucurbitaceae</taxon>
        <taxon>Benincaseae</taxon>
        <taxon>Cucumis</taxon>
    </lineage>
</organism>
<proteinExistence type="predicted"/>
<dbReference type="AlphaFoldDB" id="A0A9I9DRP5"/>
<name>A0A9I9DRP5_CUCME</name>
<protein>
    <submittedName>
        <fullName evidence="1">Uncharacterized protein</fullName>
    </submittedName>
</protein>